<dbReference type="KEGG" id="aex:Astex_0345"/>
<proteinExistence type="predicted"/>
<keyword evidence="2" id="KW-1185">Reference proteome</keyword>
<dbReference type="SUPFAM" id="SSF49265">
    <property type="entry name" value="Fibronectin type III"/>
    <property type="match status" value="1"/>
</dbReference>
<protein>
    <submittedName>
        <fullName evidence="1">Uncharacterized protein</fullName>
    </submittedName>
</protein>
<dbReference type="InterPro" id="IPR036116">
    <property type="entry name" value="FN3_sf"/>
</dbReference>
<dbReference type="InterPro" id="IPR003961">
    <property type="entry name" value="FN3_dom"/>
</dbReference>
<evidence type="ECO:0000313" key="2">
    <source>
        <dbReference type="Proteomes" id="UP000001492"/>
    </source>
</evidence>
<name>E8RPR6_ASTEC</name>
<dbReference type="AlphaFoldDB" id="E8RPR6"/>
<dbReference type="HOGENOM" id="CLU_344749_0_0_5"/>
<dbReference type="InterPro" id="IPR013783">
    <property type="entry name" value="Ig-like_fold"/>
</dbReference>
<dbReference type="STRING" id="573065.Astex_0345"/>
<organism evidence="1 2">
    <name type="scientific">Asticcacaulis excentricus (strain ATCC 15261 / DSM 4724 / KCTC 12464 / NCIMB 9791 / VKM B-1370 / CB 48)</name>
    <dbReference type="NCBI Taxonomy" id="573065"/>
    <lineage>
        <taxon>Bacteria</taxon>
        <taxon>Pseudomonadati</taxon>
        <taxon>Pseudomonadota</taxon>
        <taxon>Alphaproteobacteria</taxon>
        <taxon>Caulobacterales</taxon>
        <taxon>Caulobacteraceae</taxon>
        <taxon>Asticcacaulis</taxon>
    </lineage>
</organism>
<accession>E8RPR6</accession>
<gene>
    <name evidence="1" type="ordered locus">Astex_0345</name>
</gene>
<sequence length="984" mass="104518">MDPASWAVLATKAVSVVKGAAAAWKTFAAAKPLLAGAIKIAAYATVSAAVASAAVKTPTGGGQQLEFKADPQAGYDTIVGRTAVGGFNILGYPSGSGRKKFDNAITNLFPVISGCGPIAGPIDVEMNTFACPYNNSTGQVTSGEYKDKMWVKTALGAVGASATALTAPAWPSGWDISFPEWTAAHKGQGFAHAWVSLWQEEGDKSWSSGIQPRFIARGALCYDPRFDSTYPGGSGPQRVNDQTTWAYSENGPIVALTHYIGWRHNGVLVGGAGLNPAFIDIPAFVAAANVAQVNGWTIGGTFNSLEDPWVVGKRMLAAVGCEPIASGALLSCIIHTPRTSVGTVTIDDVCGPFSIPSVKPMRDRINSVIPRCRLETHNWEVVSLKPVTVPQYVTDDGRLRQRELEYEMCQNAQQAAQLAAYDIVNAREFGPIALTLKPKWLGVQVGDAITLHLPEAGLNNQLVIVKSRQPNADTAEVILTVESETTSKHAFALGQTPNPPPTPGLTKPDYTTPPVPEVGVWAAEVGYAGSGSGTLPAITISGGLTETADVKDILVEYREVGTEEWIVWATVAKELKTITITGLKPLKQYEIAIRYRTAYGLGDRLIIATLTTGDLKVGDRDAQQVLTDIDLNAETLLAYLYDVQVLTDWVNARLFVDGQPVNAVVAEEIQTRIDAISALAQKLALVGVAINGNTAWKLNADIVYGDDDKLLVQSLTQLRADMDDFNGQYAEIISQLAVVVTPDAGAVATAVLQLDVNGRIASVKAINTGEASALRARFDVFQLEDTAGNPLFTAAGGKVTMPNVTVTGELQVDTIQPVQSGYDDVKLISQAQAFATVEYINDTNGNYCAPYTGYPSGRQRFVQMCELGNSAALDPGKRIRNGTRTFVVSGSASVDAYCSVWYQTYDPATSSWGAPVYVARGVDNASGVGNVTVPGGVDIVIPPNGSVRFYLSVNRGGLGSDAWDAATGNRSMENLNLLVTSVNF</sequence>
<dbReference type="OrthoDB" id="7172230at2"/>
<dbReference type="CDD" id="cd00063">
    <property type="entry name" value="FN3"/>
    <property type="match status" value="1"/>
</dbReference>
<dbReference type="RefSeq" id="WP_013477877.1">
    <property type="nucleotide sequence ID" value="NC_014816.1"/>
</dbReference>
<dbReference type="eggNOG" id="COG4733">
    <property type="taxonomic scope" value="Bacteria"/>
</dbReference>
<dbReference type="Proteomes" id="UP000001492">
    <property type="component" value="Chromosome 1"/>
</dbReference>
<dbReference type="Gene3D" id="2.60.40.10">
    <property type="entry name" value="Immunoglobulins"/>
    <property type="match status" value="1"/>
</dbReference>
<dbReference type="EMBL" id="CP002395">
    <property type="protein sequence ID" value="ADU12043.1"/>
    <property type="molecule type" value="Genomic_DNA"/>
</dbReference>
<reference evidence="2" key="1">
    <citation type="submission" date="2010-12" db="EMBL/GenBank/DDBJ databases">
        <title>Complete sequence of chromosome 1 of Asticcacaulis excentricus CB 48.</title>
        <authorList>
            <consortium name="US DOE Joint Genome Institute"/>
            <person name="Lucas S."/>
            <person name="Copeland A."/>
            <person name="Lapidus A."/>
            <person name="Cheng J.-F."/>
            <person name="Bruce D."/>
            <person name="Goodwin L."/>
            <person name="Pitluck S."/>
            <person name="Teshima H."/>
            <person name="Davenport K."/>
            <person name="Detter J.C."/>
            <person name="Han C."/>
            <person name="Tapia R."/>
            <person name="Land M."/>
            <person name="Hauser L."/>
            <person name="Jeffries C."/>
            <person name="Kyrpides N."/>
            <person name="Ivanova N."/>
            <person name="Ovchinnikova G."/>
            <person name="Brun Y.V."/>
            <person name="Woyke T."/>
        </authorList>
    </citation>
    <scope>NUCLEOTIDE SEQUENCE [LARGE SCALE GENOMIC DNA]</scope>
    <source>
        <strain evidence="2">ATCC 15261 / DSM 4724 / KCTC 12464 / NCIMB 9791 / VKM B-1370 / CB 48</strain>
    </source>
</reference>
<evidence type="ECO:0000313" key="1">
    <source>
        <dbReference type="EMBL" id="ADU12043.1"/>
    </source>
</evidence>